<evidence type="ECO:0000313" key="2">
    <source>
        <dbReference type="EnsemblPlants" id="OGLUM01G25410.2"/>
    </source>
</evidence>
<protein>
    <submittedName>
        <fullName evidence="2">Uncharacterized protein</fullName>
    </submittedName>
</protein>
<feature type="compositionally biased region" description="Acidic residues" evidence="1">
    <location>
        <begin position="590"/>
        <end position="599"/>
    </location>
</feature>
<dbReference type="STRING" id="40148.A0A0D9YBC4"/>
<evidence type="ECO:0000313" key="3">
    <source>
        <dbReference type="Proteomes" id="UP000026961"/>
    </source>
</evidence>
<dbReference type="AlphaFoldDB" id="A0A0D9YBC4"/>
<evidence type="ECO:0000256" key="1">
    <source>
        <dbReference type="SAM" id="MobiDB-lite"/>
    </source>
</evidence>
<proteinExistence type="predicted"/>
<organism evidence="2">
    <name type="scientific">Oryza glumipatula</name>
    <dbReference type="NCBI Taxonomy" id="40148"/>
    <lineage>
        <taxon>Eukaryota</taxon>
        <taxon>Viridiplantae</taxon>
        <taxon>Streptophyta</taxon>
        <taxon>Embryophyta</taxon>
        <taxon>Tracheophyta</taxon>
        <taxon>Spermatophyta</taxon>
        <taxon>Magnoliopsida</taxon>
        <taxon>Liliopsida</taxon>
        <taxon>Poales</taxon>
        <taxon>Poaceae</taxon>
        <taxon>BOP clade</taxon>
        <taxon>Oryzoideae</taxon>
        <taxon>Oryzeae</taxon>
        <taxon>Oryzinae</taxon>
        <taxon>Oryza</taxon>
    </lineage>
</organism>
<dbReference type="PANTHER" id="PTHR35505:SF1">
    <property type="entry name" value="SNF2 DOMAIN PROTEIN"/>
    <property type="match status" value="1"/>
</dbReference>
<name>A0A0D9YBC4_9ORYZ</name>
<sequence length="599" mass="64965">MTCGTHPPVSPPPRPLPSSKTPDAPRPFRTPPPFPNQTPSPSPLTLLPSKPRVRVSAPLLPTGFRIHPPPPPPPAMAAGSIVVDFPSMGAACCFSSLESLLRDSTSRFLAAVSAAPDPDLTNFRSLFSRVLNTYPDPPLEAVWFFSALSFHDNPGDLRSLLHLLSAFTASSRSAAKPLALLAPVVSELYHSAKPRREAEALVEAVLSYISICSSRAAPAAGDGAGAGADAGSLLPAFGELVKVWSVRHSRDRCPFQVLFPLVGEDARRELMREGCSVAFLAGAVVAEAFLLRLCLKVQGAAGASRAELQKELRIWAVSSISVFQNQQFFGVLLNMLVNPPLPVYSLLSADDEILVRDVLYDALILVDYSFINKGAGVDQADSSLLPLYVSRLLITHDAINDARSKGDQGRAMSFMNAFFTSNIPTYFAKCATSQVGFNQLSKPAAITPQALLKWLVDLEDKGFKVFGENVSRIRERLMYDEVKNGYQSRMTHSDADLFFIDKQSGGEVMDTRAGEDEEALEMETADNAFMAAAQSMKAMANGMRKRKDCGAEDANVVKFVKYKVEDSSVKDYFLSANNGMSSGSEVENPQSDDEMEETD</sequence>
<reference evidence="2" key="1">
    <citation type="submission" date="2013-08" db="EMBL/GenBank/DDBJ databases">
        <title>Oryza genome evolution.</title>
        <authorList>
            <person name="Wing R.A."/>
            <person name="Panaud O."/>
            <person name="Oliveira A.C."/>
        </authorList>
    </citation>
    <scope>NUCLEOTIDE SEQUENCE</scope>
</reference>
<dbReference type="eggNOG" id="ENOG502QQVM">
    <property type="taxonomic scope" value="Eukaryota"/>
</dbReference>
<accession>A0A0D9YBC4</accession>
<feature type="compositionally biased region" description="Polar residues" evidence="1">
    <location>
        <begin position="575"/>
        <end position="589"/>
    </location>
</feature>
<dbReference type="Gramene" id="OGLUM01G25410.2">
    <property type="protein sequence ID" value="OGLUM01G25410.2"/>
    <property type="gene ID" value="OGLUM01G25410"/>
</dbReference>
<keyword evidence="3" id="KW-1185">Reference proteome</keyword>
<feature type="compositionally biased region" description="Pro residues" evidence="1">
    <location>
        <begin position="24"/>
        <end position="42"/>
    </location>
</feature>
<feature type="region of interest" description="Disordered" evidence="1">
    <location>
        <begin position="574"/>
        <end position="599"/>
    </location>
</feature>
<dbReference type="PANTHER" id="PTHR35505">
    <property type="entry name" value="OS01G0600300 PROTEIN"/>
    <property type="match status" value="1"/>
</dbReference>
<dbReference type="Proteomes" id="UP000026961">
    <property type="component" value="Chromosome 1"/>
</dbReference>
<dbReference type="HOGENOM" id="CLU_039238_1_0_1"/>
<feature type="region of interest" description="Disordered" evidence="1">
    <location>
        <begin position="1"/>
        <end position="50"/>
    </location>
</feature>
<dbReference type="EnsemblPlants" id="OGLUM01G25410.2">
    <property type="protein sequence ID" value="OGLUM01G25410.2"/>
    <property type="gene ID" value="OGLUM01G25410"/>
</dbReference>
<reference evidence="2" key="3">
    <citation type="submission" date="2018-05" db="EMBL/GenBank/DDBJ databases">
        <title>OgluRS3 (Oryza glumaepatula Reference Sequence Version 3).</title>
        <authorList>
            <person name="Zhang J."/>
            <person name="Kudrna D."/>
            <person name="Lee S."/>
            <person name="Talag J."/>
            <person name="Welchert J."/>
            <person name="Wing R.A."/>
        </authorList>
    </citation>
    <scope>NUCLEOTIDE SEQUENCE [LARGE SCALE GENOMIC DNA]</scope>
</reference>
<reference evidence="2" key="2">
    <citation type="submission" date="2015-04" db="UniProtKB">
        <authorList>
            <consortium name="EnsemblPlants"/>
        </authorList>
    </citation>
    <scope>IDENTIFICATION</scope>
</reference>